<feature type="compositionally biased region" description="Polar residues" evidence="2">
    <location>
        <begin position="812"/>
        <end position="826"/>
    </location>
</feature>
<feature type="compositionally biased region" description="Low complexity" evidence="2">
    <location>
        <begin position="55"/>
        <end position="65"/>
    </location>
</feature>
<feature type="region of interest" description="Disordered" evidence="2">
    <location>
        <begin position="336"/>
        <end position="358"/>
    </location>
</feature>
<feature type="region of interest" description="Disordered" evidence="2">
    <location>
        <begin position="1"/>
        <end position="67"/>
    </location>
</feature>
<dbReference type="OrthoDB" id="766405at2759"/>
<evidence type="ECO:0000313" key="4">
    <source>
        <dbReference type="EMBL" id="RHN42533.1"/>
    </source>
</evidence>
<accession>G7LH47</accession>
<dbReference type="AlphaFoldDB" id="G7LH47"/>
<evidence type="ECO:0000256" key="2">
    <source>
        <dbReference type="SAM" id="MobiDB-lite"/>
    </source>
</evidence>
<reference evidence="5" key="3">
    <citation type="submission" date="2015-04" db="UniProtKB">
        <authorList>
            <consortium name="EnsemblPlants"/>
        </authorList>
    </citation>
    <scope>IDENTIFICATION</scope>
    <source>
        <strain evidence="5">cv. Jemalong A17</strain>
    </source>
</reference>
<reference evidence="3 6" key="1">
    <citation type="journal article" date="2011" name="Nature">
        <title>The Medicago genome provides insight into the evolution of rhizobial symbioses.</title>
        <authorList>
            <person name="Young N.D."/>
            <person name="Debelle F."/>
            <person name="Oldroyd G.E."/>
            <person name="Geurts R."/>
            <person name="Cannon S.B."/>
            <person name="Udvardi M.K."/>
            <person name="Benedito V.A."/>
            <person name="Mayer K.F."/>
            <person name="Gouzy J."/>
            <person name="Schoof H."/>
            <person name="Van de Peer Y."/>
            <person name="Proost S."/>
            <person name="Cook D.R."/>
            <person name="Meyers B.C."/>
            <person name="Spannagl M."/>
            <person name="Cheung F."/>
            <person name="De Mita S."/>
            <person name="Krishnakumar V."/>
            <person name="Gundlach H."/>
            <person name="Zhou S."/>
            <person name="Mudge J."/>
            <person name="Bharti A.K."/>
            <person name="Murray J.D."/>
            <person name="Naoumkina M.A."/>
            <person name="Rosen B."/>
            <person name="Silverstein K.A."/>
            <person name="Tang H."/>
            <person name="Rombauts S."/>
            <person name="Zhao P.X."/>
            <person name="Zhou P."/>
            <person name="Barbe V."/>
            <person name="Bardou P."/>
            <person name="Bechner M."/>
            <person name="Bellec A."/>
            <person name="Berger A."/>
            <person name="Berges H."/>
            <person name="Bidwell S."/>
            <person name="Bisseling T."/>
            <person name="Choisne N."/>
            <person name="Couloux A."/>
            <person name="Denny R."/>
            <person name="Deshpande S."/>
            <person name="Dai X."/>
            <person name="Doyle J.J."/>
            <person name="Dudez A.M."/>
            <person name="Farmer A.D."/>
            <person name="Fouteau S."/>
            <person name="Franken C."/>
            <person name="Gibelin C."/>
            <person name="Gish J."/>
            <person name="Goldstein S."/>
            <person name="Gonzalez A.J."/>
            <person name="Green P.J."/>
            <person name="Hallab A."/>
            <person name="Hartog M."/>
            <person name="Hua A."/>
            <person name="Humphray S.J."/>
            <person name="Jeong D.H."/>
            <person name="Jing Y."/>
            <person name="Jocker A."/>
            <person name="Kenton S.M."/>
            <person name="Kim D.J."/>
            <person name="Klee K."/>
            <person name="Lai H."/>
            <person name="Lang C."/>
            <person name="Lin S."/>
            <person name="Macmil S.L."/>
            <person name="Magdelenat G."/>
            <person name="Matthews L."/>
            <person name="McCorrison J."/>
            <person name="Monaghan E.L."/>
            <person name="Mun J.H."/>
            <person name="Najar F.Z."/>
            <person name="Nicholson C."/>
            <person name="Noirot C."/>
            <person name="O'Bleness M."/>
            <person name="Paule C.R."/>
            <person name="Poulain J."/>
            <person name="Prion F."/>
            <person name="Qin B."/>
            <person name="Qu C."/>
            <person name="Retzel E.F."/>
            <person name="Riddle C."/>
            <person name="Sallet E."/>
            <person name="Samain S."/>
            <person name="Samson N."/>
            <person name="Sanders I."/>
            <person name="Saurat O."/>
            <person name="Scarpelli C."/>
            <person name="Schiex T."/>
            <person name="Segurens B."/>
            <person name="Severin A.J."/>
            <person name="Sherrier D.J."/>
            <person name="Shi R."/>
            <person name="Sims S."/>
            <person name="Singer S.R."/>
            <person name="Sinharoy S."/>
            <person name="Sterck L."/>
            <person name="Viollet A."/>
            <person name="Wang B.B."/>
            <person name="Wang K."/>
            <person name="Wang M."/>
            <person name="Wang X."/>
            <person name="Warfsmann J."/>
            <person name="Weissenbach J."/>
            <person name="White D.D."/>
            <person name="White J.D."/>
            <person name="Wiley G.B."/>
            <person name="Wincker P."/>
            <person name="Xing Y."/>
            <person name="Yang L."/>
            <person name="Yao Z."/>
            <person name="Ying F."/>
            <person name="Zhai J."/>
            <person name="Zhou L."/>
            <person name="Zuber A."/>
            <person name="Denarie J."/>
            <person name="Dixon R.A."/>
            <person name="May G.D."/>
            <person name="Schwartz D.C."/>
            <person name="Rogers J."/>
            <person name="Quetier F."/>
            <person name="Town C.D."/>
            <person name="Roe B.A."/>
        </authorList>
    </citation>
    <scope>NUCLEOTIDE SEQUENCE [LARGE SCALE GENOMIC DNA]</scope>
    <source>
        <strain evidence="3">A17</strain>
        <strain evidence="5 6">cv. Jemalong A17</strain>
    </source>
</reference>
<dbReference type="EnsemblPlants" id="AET04106">
    <property type="protein sequence ID" value="AET04106"/>
    <property type="gene ID" value="MTR_8g083310"/>
</dbReference>
<evidence type="ECO:0000313" key="3">
    <source>
        <dbReference type="EMBL" id="AET04106.2"/>
    </source>
</evidence>
<reference evidence="3 6" key="2">
    <citation type="journal article" date="2014" name="BMC Genomics">
        <title>An improved genome release (version Mt4.0) for the model legume Medicago truncatula.</title>
        <authorList>
            <person name="Tang H."/>
            <person name="Krishnakumar V."/>
            <person name="Bidwell S."/>
            <person name="Rosen B."/>
            <person name="Chan A."/>
            <person name="Zhou S."/>
            <person name="Gentzbittel L."/>
            <person name="Childs K.L."/>
            <person name="Yandell M."/>
            <person name="Gundlach H."/>
            <person name="Mayer K.F."/>
            <person name="Schwartz D.C."/>
            <person name="Town C.D."/>
        </authorList>
    </citation>
    <scope>GENOME REANNOTATION</scope>
    <source>
        <strain evidence="5 6">cv. Jemalong A17</strain>
    </source>
</reference>
<feature type="region of interest" description="Disordered" evidence="2">
    <location>
        <begin position="897"/>
        <end position="930"/>
    </location>
</feature>
<reference evidence="7" key="4">
    <citation type="journal article" date="2018" name="Nat. Plants">
        <title>Whole-genome landscape of Medicago truncatula symbiotic genes.</title>
        <authorList>
            <person name="Pecrix Y."/>
            <person name="Staton S.E."/>
            <person name="Sallet E."/>
            <person name="Lelandais-Briere C."/>
            <person name="Moreau S."/>
            <person name="Carrere S."/>
            <person name="Blein T."/>
            <person name="Jardinaud M.F."/>
            <person name="Latrasse D."/>
            <person name="Zouine M."/>
            <person name="Zahm M."/>
            <person name="Kreplak J."/>
            <person name="Mayjonade B."/>
            <person name="Satge C."/>
            <person name="Perez M."/>
            <person name="Cauet S."/>
            <person name="Marande W."/>
            <person name="Chantry-Darmon C."/>
            <person name="Lopez-Roques C."/>
            <person name="Bouchez O."/>
            <person name="Berard A."/>
            <person name="Debelle F."/>
            <person name="Munos S."/>
            <person name="Bendahmane A."/>
            <person name="Berges H."/>
            <person name="Niebel A."/>
            <person name="Buitink J."/>
            <person name="Frugier F."/>
            <person name="Benhamed M."/>
            <person name="Crespi M."/>
            <person name="Gouzy J."/>
            <person name="Gamas P."/>
        </authorList>
    </citation>
    <scope>NUCLEOTIDE SEQUENCE [LARGE SCALE GENOMIC DNA]</scope>
    <source>
        <strain evidence="7">cv. Jemalong A17</strain>
    </source>
</reference>
<dbReference type="Gramene" id="rna48982">
    <property type="protein sequence ID" value="RHN42533.1"/>
    <property type="gene ID" value="gene48982"/>
</dbReference>
<evidence type="ECO:0000256" key="1">
    <source>
        <dbReference type="SAM" id="Coils"/>
    </source>
</evidence>
<dbReference type="PANTHER" id="PTHR34461">
    <property type="entry name" value="EXPRESSED PROTEIN"/>
    <property type="match status" value="1"/>
</dbReference>
<keyword evidence="6" id="KW-1185">Reference proteome</keyword>
<dbReference type="HOGENOM" id="CLU_290108_0_0_1"/>
<feature type="compositionally biased region" description="Polar residues" evidence="2">
    <location>
        <begin position="901"/>
        <end position="913"/>
    </location>
</feature>
<accession>A0A0C3Y4B3</accession>
<feature type="coiled-coil region" evidence="1">
    <location>
        <begin position="1064"/>
        <end position="1091"/>
    </location>
</feature>
<protein>
    <submittedName>
        <fullName evidence="3 5">Uncharacterized protein</fullName>
    </submittedName>
</protein>
<organism evidence="3 6">
    <name type="scientific">Medicago truncatula</name>
    <name type="common">Barrel medic</name>
    <name type="synonym">Medicago tribuloides</name>
    <dbReference type="NCBI Taxonomy" id="3880"/>
    <lineage>
        <taxon>Eukaryota</taxon>
        <taxon>Viridiplantae</taxon>
        <taxon>Streptophyta</taxon>
        <taxon>Embryophyta</taxon>
        <taxon>Tracheophyta</taxon>
        <taxon>Spermatophyta</taxon>
        <taxon>Magnoliopsida</taxon>
        <taxon>eudicotyledons</taxon>
        <taxon>Gunneridae</taxon>
        <taxon>Pentapetalae</taxon>
        <taxon>rosids</taxon>
        <taxon>fabids</taxon>
        <taxon>Fabales</taxon>
        <taxon>Fabaceae</taxon>
        <taxon>Papilionoideae</taxon>
        <taxon>50 kb inversion clade</taxon>
        <taxon>NPAAA clade</taxon>
        <taxon>Hologalegina</taxon>
        <taxon>IRL clade</taxon>
        <taxon>Trifolieae</taxon>
        <taxon>Medicago</taxon>
    </lineage>
</organism>
<dbReference type="PANTHER" id="PTHR34461:SF4">
    <property type="entry name" value="OS01G0101800 PROTEIN"/>
    <property type="match status" value="1"/>
</dbReference>
<keyword evidence="1" id="KW-0175">Coiled coil</keyword>
<dbReference type="EMBL" id="CM001224">
    <property type="protein sequence ID" value="AET04106.2"/>
    <property type="molecule type" value="Genomic_DNA"/>
</dbReference>
<feature type="compositionally biased region" description="Low complexity" evidence="2">
    <location>
        <begin position="32"/>
        <end position="46"/>
    </location>
</feature>
<feature type="region of interest" description="Disordered" evidence="2">
    <location>
        <begin position="797"/>
        <end position="843"/>
    </location>
</feature>
<dbReference type="Proteomes" id="UP000265566">
    <property type="component" value="Chromosome 8"/>
</dbReference>
<reference evidence="4" key="5">
    <citation type="journal article" date="2018" name="Nat. Plants">
        <title>Whole-genome landscape of Medicago truncatula symbiotic genes.</title>
        <authorList>
            <person name="Pecrix Y."/>
            <person name="Gamas P."/>
            <person name="Carrere S."/>
        </authorList>
    </citation>
    <scope>NUCLEOTIDE SEQUENCE</scope>
    <source>
        <tissue evidence="4">Leaves</tissue>
    </source>
</reference>
<feature type="compositionally biased region" description="Basic and acidic residues" evidence="2">
    <location>
        <begin position="340"/>
        <end position="351"/>
    </location>
</feature>
<dbReference type="Proteomes" id="UP000002051">
    <property type="component" value="Chromosome 8"/>
</dbReference>
<sequence length="1165" mass="127918">MDLTRNSRKRNVRSPPPASFTFTRSKAHRTRSGQIRSGSSSVSSSRSKNKPPYSVPVQVPFQEEPVPVPVPFGGNDVSKGISDSEFKNLIHDICSEYCESDSEDSDLVKDPCKKAKRDDADSDLPCATTKDLRARRIYSPLSGACESDREVAELGFQSPSFVENGGMRTESAEIPELGFESPSSAENGDTHMDDVRIKSPEILDEPLNFNQGITKLSDEDLGKESVQTTPPNDVICVDLEASCDVRNVEEADTLVVKDMSPAANVAENSSEGRKNSSVHKSKSVLKPRLPLKLFKAPGSFNYKRLMDAMGDNFGIPKLGHCHEDKKVMGGQGLELPLTSDNHEGSKPETKTDSCTMGDTNGPELASSPMQVDTEKVNGECLSVPSVDDKCVSESKVDPAADFLGARDVGNAFDHGDVKQDSFNRNNLDCAKATDHNGCALEQLGVLNEDCIPMIRDIEICDDIVLNVDQMQGIPQNVKPMDLTRSTQESTVEALYPKADKRNNPLKGKHVHKPYLHGKLIKTPGSVNYRRLLPYFKNLPKDNYGTSGDQAHHKNEEADLYAKEFQLPLPSQSEEASINRQMTVSGSIHDKVDLNILENNISVNPANMSSHGCRPKLPSFQDSSESPMQLDAKEMAHECLSAPSVEANSEKAMISSKNECLSESVTDPCSVVVCDKIVTNGGSPSKEQNLLNVNNNISNLSFENHSRNEKGFTIDYDERKQFVSLEEHESVSRCPPEAQSLNQLDPNMLDAEENETSSHAICKNDDVVVLSHVTVSNEESSSQSEKIISEKLALPDTVTHGGGKTKSLLNGLVNGSKTPSKGSNNKKASFAGEMKNGSESKTTPVLNRCPRVKFLKHAGSLNYKRLLPILLENEKSNSRAANNDHRPKLQKLLDHTPLLPISDSNLPVTPGSDSNDCDPMGDSTGNSGAQQETELQACDLNSDNLSPRYQLQDKQSMLNGPYYLENSTVSPISVHRDLPITPLGPIVDPVVTREEVGSPALSNGEKSPETPGCCRSLSKMKVRDQHDALAVSSRKGILRKNPRGCRGLCTCLNCVSFRLHAERAFEFSRNQLLDAEEVAQDLMKEVSHLRNMLLERCTDNVNDTPLLDGSQVKEACRKASETEQLAKDRFSQMNDDLNIHCRTPSLQRPSVKFSDRVEEKVIQPNR</sequence>
<evidence type="ECO:0000313" key="6">
    <source>
        <dbReference type="Proteomes" id="UP000002051"/>
    </source>
</evidence>
<proteinExistence type="predicted"/>
<gene>
    <name evidence="5" type="primary">11409734</name>
    <name evidence="3" type="ordered locus">MTR_8g083310</name>
    <name evidence="4" type="ORF">MtrunA17_Chr8g0377891</name>
</gene>
<dbReference type="EMBL" id="PSQE01000008">
    <property type="protein sequence ID" value="RHN42533.1"/>
    <property type="molecule type" value="Genomic_DNA"/>
</dbReference>
<evidence type="ECO:0000313" key="5">
    <source>
        <dbReference type="EnsemblPlants" id="AET04106"/>
    </source>
</evidence>
<dbReference type="PaxDb" id="3880-AET04106"/>
<dbReference type="KEGG" id="mtr:11409734"/>
<evidence type="ECO:0000313" key="7">
    <source>
        <dbReference type="Proteomes" id="UP000265566"/>
    </source>
</evidence>
<name>G7LH47_MEDTR</name>
<feature type="compositionally biased region" description="Basic residues" evidence="2">
    <location>
        <begin position="1"/>
        <end position="12"/>
    </location>
</feature>